<name>A0A1H3JLN8_9EURY</name>
<accession>A0A1H3JLN8</accession>
<feature type="domain" description="DUF8134" evidence="1">
    <location>
        <begin position="1"/>
        <end position="99"/>
    </location>
</feature>
<dbReference type="EMBL" id="FNPC01000005">
    <property type="protein sequence ID" value="SDY40836.1"/>
    <property type="molecule type" value="Genomic_DNA"/>
</dbReference>
<dbReference type="Proteomes" id="UP000199079">
    <property type="component" value="Unassembled WGS sequence"/>
</dbReference>
<sequence>MALSVRTLDDGAWVSVADERRTGASELWRVTGVCGCPIAEFVVEGVTDVAVDGRTVAAETYGRCITCGRSTTTGPIPVGRVLEGRYEPIDRNAVRRPVGASSTV</sequence>
<dbReference type="AlphaFoldDB" id="A0A1H3JLN8"/>
<dbReference type="Pfam" id="PF26455">
    <property type="entry name" value="DUF8134"/>
    <property type="match status" value="1"/>
</dbReference>
<protein>
    <recommendedName>
        <fullName evidence="1">DUF8134 domain-containing protein</fullName>
    </recommendedName>
</protein>
<dbReference type="RefSeq" id="WP_092733006.1">
    <property type="nucleotide sequence ID" value="NZ_FNPC01000005.1"/>
</dbReference>
<evidence type="ECO:0000313" key="2">
    <source>
        <dbReference type="EMBL" id="SDY40836.1"/>
    </source>
</evidence>
<dbReference type="OrthoDB" id="193938at2157"/>
<evidence type="ECO:0000313" key="3">
    <source>
        <dbReference type="Proteomes" id="UP000199079"/>
    </source>
</evidence>
<proteinExistence type="predicted"/>
<evidence type="ECO:0000259" key="1">
    <source>
        <dbReference type="Pfam" id="PF26455"/>
    </source>
</evidence>
<keyword evidence="3" id="KW-1185">Reference proteome</keyword>
<organism evidence="2 3">
    <name type="scientific">Halopenitus persicus</name>
    <dbReference type="NCBI Taxonomy" id="1048396"/>
    <lineage>
        <taxon>Archaea</taxon>
        <taxon>Methanobacteriati</taxon>
        <taxon>Methanobacteriota</taxon>
        <taxon>Stenosarchaea group</taxon>
        <taxon>Halobacteria</taxon>
        <taxon>Halobacteriales</taxon>
        <taxon>Haloferacaceae</taxon>
        <taxon>Halopenitus</taxon>
    </lineage>
</organism>
<dbReference type="InterPro" id="IPR058447">
    <property type="entry name" value="DUF8134"/>
</dbReference>
<gene>
    <name evidence="2" type="ORF">SAMN05216564_10565</name>
</gene>
<reference evidence="3" key="1">
    <citation type="submission" date="2016-10" db="EMBL/GenBank/DDBJ databases">
        <authorList>
            <person name="Varghese N."/>
            <person name="Submissions S."/>
        </authorList>
    </citation>
    <scope>NUCLEOTIDE SEQUENCE [LARGE SCALE GENOMIC DNA]</scope>
    <source>
        <strain evidence="3">DC30,IBRC 10041,KCTC 4046</strain>
    </source>
</reference>